<comment type="caution">
    <text evidence="1">The sequence shown here is derived from an EMBL/GenBank/DDBJ whole genome shotgun (WGS) entry which is preliminary data.</text>
</comment>
<dbReference type="AlphaFoldDB" id="A0A0G0WJH0"/>
<dbReference type="Pfam" id="PF13489">
    <property type="entry name" value="Methyltransf_23"/>
    <property type="match status" value="1"/>
</dbReference>
<dbReference type="GO" id="GO:0032259">
    <property type="term" value="P:methylation"/>
    <property type="evidence" value="ECO:0007669"/>
    <property type="project" value="UniProtKB-KW"/>
</dbReference>
<proteinExistence type="predicted"/>
<sequence>MKTIANTRMIKSCIVCGSLKFEFMFFSKDRMFDLPGTFTVRKCKSCSLVFLDPQPSKRLLKKHYPSQQYYSYSRSNERNLFKNIRDYLIEHYYSPNIFTLFISSFIQNIPAIPSYVKNGKILDIGCGDGDTLGSLKKLGWETYGLDIDSRAVEVANKKGLNAKCGTFRTLSAYSDNYFDAIRLHHVLEHIDNPSLCLSLIRKKLKKEGELLIGTPNIRSPLASIFGSYWYNLDSPRHLFLFSPQTLGKLLNKNSFVIKKIEFCSAGGIPGSLQYVIRMVFNRKIDLMKIQTVLLFYPLEWLLNKLGAGDVFVVRASI</sequence>
<keyword evidence="1" id="KW-0830">Ubiquinone</keyword>
<gene>
    <name evidence="1" type="ORF">UU67_C0034G0008</name>
</gene>
<dbReference type="Gene3D" id="3.40.50.150">
    <property type="entry name" value="Vaccinia Virus protein VP39"/>
    <property type="match status" value="1"/>
</dbReference>
<dbReference type="PANTHER" id="PTHR43861">
    <property type="entry name" value="TRANS-ACONITATE 2-METHYLTRANSFERASE-RELATED"/>
    <property type="match status" value="1"/>
</dbReference>
<dbReference type="PANTHER" id="PTHR43861:SF6">
    <property type="entry name" value="METHYLTRANSFERASE TYPE 11"/>
    <property type="match status" value="1"/>
</dbReference>
<dbReference type="EMBL" id="LCBN01000034">
    <property type="protein sequence ID" value="KKS13015.1"/>
    <property type="molecule type" value="Genomic_DNA"/>
</dbReference>
<keyword evidence="1" id="KW-0489">Methyltransferase</keyword>
<evidence type="ECO:0000313" key="2">
    <source>
        <dbReference type="Proteomes" id="UP000034753"/>
    </source>
</evidence>
<accession>A0A0G0WJH0</accession>
<dbReference type="GO" id="GO:0008168">
    <property type="term" value="F:methyltransferase activity"/>
    <property type="evidence" value="ECO:0007669"/>
    <property type="project" value="UniProtKB-KW"/>
</dbReference>
<organism evidence="1 2">
    <name type="scientific">Candidatus Daviesbacteria bacterium GW2011_GWB1_41_5</name>
    <dbReference type="NCBI Taxonomy" id="1618429"/>
    <lineage>
        <taxon>Bacteria</taxon>
        <taxon>Candidatus Daviesiibacteriota</taxon>
    </lineage>
</organism>
<reference evidence="1 2" key="1">
    <citation type="journal article" date="2015" name="Nature">
        <title>rRNA introns, odd ribosomes, and small enigmatic genomes across a large radiation of phyla.</title>
        <authorList>
            <person name="Brown C.T."/>
            <person name="Hug L.A."/>
            <person name="Thomas B.C."/>
            <person name="Sharon I."/>
            <person name="Castelle C.J."/>
            <person name="Singh A."/>
            <person name="Wilkins M.J."/>
            <person name="Williams K.H."/>
            <person name="Banfield J.F."/>
        </authorList>
    </citation>
    <scope>NUCLEOTIDE SEQUENCE [LARGE SCALE GENOMIC DNA]</scope>
</reference>
<dbReference type="Proteomes" id="UP000034753">
    <property type="component" value="Unassembled WGS sequence"/>
</dbReference>
<name>A0A0G0WJH0_9BACT</name>
<keyword evidence="1" id="KW-0808">Transferase</keyword>
<protein>
    <submittedName>
        <fullName evidence="1">Methylase involved in ubiquinone/menaquinone biosynthesis</fullName>
    </submittedName>
</protein>
<dbReference type="SUPFAM" id="SSF53335">
    <property type="entry name" value="S-adenosyl-L-methionine-dependent methyltransferases"/>
    <property type="match status" value="1"/>
</dbReference>
<dbReference type="InterPro" id="IPR029063">
    <property type="entry name" value="SAM-dependent_MTases_sf"/>
</dbReference>
<dbReference type="CDD" id="cd02440">
    <property type="entry name" value="AdoMet_MTases"/>
    <property type="match status" value="1"/>
</dbReference>
<evidence type="ECO:0000313" key="1">
    <source>
        <dbReference type="EMBL" id="KKS13015.1"/>
    </source>
</evidence>